<keyword evidence="3" id="KW-1185">Reference proteome</keyword>
<protein>
    <submittedName>
        <fullName evidence="2">HEAT repeat domain-containing protein</fullName>
    </submittedName>
</protein>
<keyword evidence="1" id="KW-0472">Membrane</keyword>
<reference evidence="2 3" key="1">
    <citation type="submission" date="2019-03" db="EMBL/GenBank/DDBJ databases">
        <title>Empedobacter tilapiae sp. nov., isolated from an intestine of Nile tilapia Oreochromis niloticus.</title>
        <authorList>
            <person name="Kim Y.-O."/>
            <person name="Yoon J.-H."/>
        </authorList>
    </citation>
    <scope>NUCLEOTIDE SEQUENCE [LARGE SCALE GENOMIC DNA]</scope>
    <source>
        <strain evidence="2 3">MRS2</strain>
    </source>
</reference>
<evidence type="ECO:0000256" key="1">
    <source>
        <dbReference type="SAM" id="Phobius"/>
    </source>
</evidence>
<name>A0A4Z1BMN6_9FLAO</name>
<dbReference type="RefSeq" id="WP_135836129.1">
    <property type="nucleotide sequence ID" value="NZ_SRPE01000008.1"/>
</dbReference>
<dbReference type="Gene3D" id="1.25.10.10">
    <property type="entry name" value="Leucine-rich Repeat Variant"/>
    <property type="match status" value="1"/>
</dbReference>
<sequence>MNDSLKKYIDNNREAFDNKEPSDELWNKIKKNIPKQNEDEVTKVIEIKKKWSISDWSIAASVLLVIVIGTYFLLNNSKVNSLEPEINIVKDVSKEVPKSLENEKDFSTYEQLESIKKEHDEIIVHHKIEEKESSKTFKEKIVENEDISLRAELMEKLNDQESTSNRIDAIARLGNLESLTDEESNLLKEMIKSDPNTIVRLNAIEVLANKFPKQNVSNELTQIFMQQDDPMVQMELINVIAKLNNNTFDSKLIQKLQEMVLDPRTMPFVKDEAYAVLLRK</sequence>
<comment type="caution">
    <text evidence="2">The sequence shown here is derived from an EMBL/GenBank/DDBJ whole genome shotgun (WGS) entry which is preliminary data.</text>
</comment>
<dbReference type="InterPro" id="IPR016024">
    <property type="entry name" value="ARM-type_fold"/>
</dbReference>
<proteinExistence type="predicted"/>
<dbReference type="AlphaFoldDB" id="A0A4Z1BMN6"/>
<feature type="transmembrane region" description="Helical" evidence="1">
    <location>
        <begin position="56"/>
        <end position="74"/>
    </location>
</feature>
<organism evidence="2 3">
    <name type="scientific">Empedobacter tilapiae</name>
    <dbReference type="NCBI Taxonomy" id="2491114"/>
    <lineage>
        <taxon>Bacteria</taxon>
        <taxon>Pseudomonadati</taxon>
        <taxon>Bacteroidota</taxon>
        <taxon>Flavobacteriia</taxon>
        <taxon>Flavobacteriales</taxon>
        <taxon>Weeksellaceae</taxon>
        <taxon>Empedobacter</taxon>
    </lineage>
</organism>
<keyword evidence="1" id="KW-1133">Transmembrane helix</keyword>
<dbReference type="InterPro" id="IPR011989">
    <property type="entry name" value="ARM-like"/>
</dbReference>
<gene>
    <name evidence="2" type="ORF">E4J94_12475</name>
</gene>
<accession>A0A4Z1BMN6</accession>
<dbReference type="SUPFAM" id="SSF48371">
    <property type="entry name" value="ARM repeat"/>
    <property type="match status" value="1"/>
</dbReference>
<dbReference type="EMBL" id="SRPE01000008">
    <property type="protein sequence ID" value="TGN26159.1"/>
    <property type="molecule type" value="Genomic_DNA"/>
</dbReference>
<evidence type="ECO:0000313" key="2">
    <source>
        <dbReference type="EMBL" id="TGN26159.1"/>
    </source>
</evidence>
<dbReference type="Proteomes" id="UP000297998">
    <property type="component" value="Unassembled WGS sequence"/>
</dbReference>
<evidence type="ECO:0000313" key="3">
    <source>
        <dbReference type="Proteomes" id="UP000297998"/>
    </source>
</evidence>
<keyword evidence="1" id="KW-0812">Transmembrane</keyword>
<dbReference type="Pfam" id="PF13646">
    <property type="entry name" value="HEAT_2"/>
    <property type="match status" value="1"/>
</dbReference>
<dbReference type="OrthoDB" id="978644at2"/>